<evidence type="ECO:0000313" key="4">
    <source>
        <dbReference type="Proteomes" id="UP000199053"/>
    </source>
</evidence>
<dbReference type="OrthoDB" id="9804196at2"/>
<evidence type="ECO:0000259" key="1">
    <source>
        <dbReference type="Pfam" id="PF00534"/>
    </source>
</evidence>
<evidence type="ECO:0000313" key="3">
    <source>
        <dbReference type="EMBL" id="SDK45105.1"/>
    </source>
</evidence>
<dbReference type="Pfam" id="PF13439">
    <property type="entry name" value="Glyco_transf_4"/>
    <property type="match status" value="1"/>
</dbReference>
<dbReference type="GO" id="GO:0016757">
    <property type="term" value="F:glycosyltransferase activity"/>
    <property type="evidence" value="ECO:0007669"/>
    <property type="project" value="InterPro"/>
</dbReference>
<dbReference type="Pfam" id="PF00534">
    <property type="entry name" value="Glycos_transf_1"/>
    <property type="match status" value="1"/>
</dbReference>
<dbReference type="PANTHER" id="PTHR12526">
    <property type="entry name" value="GLYCOSYLTRANSFERASE"/>
    <property type="match status" value="1"/>
</dbReference>
<dbReference type="AlphaFoldDB" id="A0A1G9C1K0"/>
<keyword evidence="3" id="KW-0808">Transferase</keyword>
<keyword evidence="4" id="KW-1185">Reference proteome</keyword>
<name>A0A1G9C1K0_9BACT</name>
<dbReference type="SUPFAM" id="SSF53756">
    <property type="entry name" value="UDP-Glycosyltransferase/glycogen phosphorylase"/>
    <property type="match status" value="1"/>
</dbReference>
<dbReference type="STRING" id="246191.SAMN05660337_0487"/>
<proteinExistence type="predicted"/>
<dbReference type="RefSeq" id="WP_092157879.1">
    <property type="nucleotide sequence ID" value="NZ_FNGA01000001.1"/>
</dbReference>
<dbReference type="EMBL" id="FNGA01000001">
    <property type="protein sequence ID" value="SDK45105.1"/>
    <property type="molecule type" value="Genomic_DNA"/>
</dbReference>
<feature type="domain" description="Glycosyltransferase subfamily 4-like N-terminal" evidence="2">
    <location>
        <begin position="12"/>
        <end position="173"/>
    </location>
</feature>
<gene>
    <name evidence="3" type="ORF">SAMN05660337_0487</name>
</gene>
<evidence type="ECO:0000259" key="2">
    <source>
        <dbReference type="Pfam" id="PF13439"/>
    </source>
</evidence>
<organism evidence="3 4">
    <name type="scientific">Maridesulfovibrio ferrireducens</name>
    <dbReference type="NCBI Taxonomy" id="246191"/>
    <lineage>
        <taxon>Bacteria</taxon>
        <taxon>Pseudomonadati</taxon>
        <taxon>Thermodesulfobacteriota</taxon>
        <taxon>Desulfovibrionia</taxon>
        <taxon>Desulfovibrionales</taxon>
        <taxon>Desulfovibrionaceae</taxon>
        <taxon>Maridesulfovibrio</taxon>
    </lineage>
</organism>
<reference evidence="4" key="1">
    <citation type="submission" date="2016-10" db="EMBL/GenBank/DDBJ databases">
        <authorList>
            <person name="Varghese N."/>
            <person name="Submissions S."/>
        </authorList>
    </citation>
    <scope>NUCLEOTIDE SEQUENCE [LARGE SCALE GENOMIC DNA]</scope>
    <source>
        <strain evidence="4">DSM 16995</strain>
    </source>
</reference>
<sequence length="381" mass="42479">MKIAYVIGGLPFGGVENWLLDLTLRLKGRSDVEAVVINVSGTGIKAPEYKEKGIRVIDVCDSKKGLKTFKVSTAFKLRKILKVEKPDVIHTLHFSGDYFGRLAAIGLGVPVITHIRNIHRQKKSFRRFANKFLCRFTDAFLSVSGQVEKECVSLDHNVCGKPSLVFYNSADPEKLQVEGIDLKKEYGAKDIIISGVGRFVPQKNFDLLIKAFAIVAKERPDTSLVLLGDGPEKDKLEKMVESFGIKNLVIFPGYRSDVPKFMRSTDILVMPSDYEGLPITHIEALFCGVPAVISRFVPSIEIASEASLVCRREPDHIAELILSLINDKDLYDRLSAKAVEISPAYSMTCYLERLLKFYKALIKNGKNGQADFSEFDQAPSK</sequence>
<dbReference type="InterPro" id="IPR028098">
    <property type="entry name" value="Glyco_trans_4-like_N"/>
</dbReference>
<dbReference type="Proteomes" id="UP000199053">
    <property type="component" value="Unassembled WGS sequence"/>
</dbReference>
<dbReference type="Gene3D" id="3.40.50.2000">
    <property type="entry name" value="Glycogen Phosphorylase B"/>
    <property type="match status" value="2"/>
</dbReference>
<accession>A0A1G9C1K0</accession>
<dbReference type="InterPro" id="IPR001296">
    <property type="entry name" value="Glyco_trans_1"/>
</dbReference>
<feature type="domain" description="Glycosyl transferase family 1" evidence="1">
    <location>
        <begin position="189"/>
        <end position="338"/>
    </location>
</feature>
<protein>
    <submittedName>
        <fullName evidence="3">Glycosyltransferase involved in cell wall bisynthesis</fullName>
    </submittedName>
</protein>